<organism evidence="1 2">
    <name type="scientific">Sphenostylis stenocarpa</name>
    <dbReference type="NCBI Taxonomy" id="92480"/>
    <lineage>
        <taxon>Eukaryota</taxon>
        <taxon>Viridiplantae</taxon>
        <taxon>Streptophyta</taxon>
        <taxon>Embryophyta</taxon>
        <taxon>Tracheophyta</taxon>
        <taxon>Spermatophyta</taxon>
        <taxon>Magnoliopsida</taxon>
        <taxon>eudicotyledons</taxon>
        <taxon>Gunneridae</taxon>
        <taxon>Pentapetalae</taxon>
        <taxon>rosids</taxon>
        <taxon>fabids</taxon>
        <taxon>Fabales</taxon>
        <taxon>Fabaceae</taxon>
        <taxon>Papilionoideae</taxon>
        <taxon>50 kb inversion clade</taxon>
        <taxon>NPAAA clade</taxon>
        <taxon>indigoferoid/millettioid clade</taxon>
        <taxon>Phaseoleae</taxon>
        <taxon>Sphenostylis</taxon>
    </lineage>
</organism>
<gene>
    <name evidence="1" type="ORF">AYBTSS11_LOCUS12439</name>
</gene>
<sequence>MLPEHINGGNLRIVYSGYRDLNIKFQSNRSRDYTNAALPVNQATIGRAVQPMPPPADNHVLLASFENMLHYLTLDVVHGNTRSHALIQYHDVATATAAKEALEGHCIYDGGYCKIHVSYSHHTDINVKPYSEKSRDYARPEHSVSVPQVPGTAWQNPHAVSMNPSSGVPAYAYGYPATFPDQVYGYALGQSNPIVHTEGYIEFTPHGVPAFSPPMQAGFLGFLPACVQPYYYGY</sequence>
<reference evidence="1" key="1">
    <citation type="submission" date="2023-10" db="EMBL/GenBank/DDBJ databases">
        <authorList>
            <person name="Domelevo Entfellner J.-B."/>
        </authorList>
    </citation>
    <scope>NUCLEOTIDE SEQUENCE</scope>
</reference>
<dbReference type="Proteomes" id="UP001189624">
    <property type="component" value="Chromosome 4"/>
</dbReference>
<proteinExistence type="predicted"/>
<evidence type="ECO:0000313" key="2">
    <source>
        <dbReference type="Proteomes" id="UP001189624"/>
    </source>
</evidence>
<name>A0AA86T0F0_9FABA</name>
<protein>
    <recommendedName>
        <fullName evidence="3">RRM domain-containing protein</fullName>
    </recommendedName>
</protein>
<dbReference type="GO" id="GO:0003676">
    <property type="term" value="F:nucleic acid binding"/>
    <property type="evidence" value="ECO:0007669"/>
    <property type="project" value="InterPro"/>
</dbReference>
<dbReference type="Gramene" id="rna-AYBTSS11_LOCUS12439">
    <property type="protein sequence ID" value="CAJ1947021.1"/>
    <property type="gene ID" value="gene-AYBTSS11_LOCUS12439"/>
</dbReference>
<keyword evidence="2" id="KW-1185">Reference proteome</keyword>
<dbReference type="InterPro" id="IPR012677">
    <property type="entry name" value="Nucleotide-bd_a/b_plait_sf"/>
</dbReference>
<dbReference type="Gene3D" id="3.30.70.330">
    <property type="match status" value="1"/>
</dbReference>
<dbReference type="InterPro" id="IPR035979">
    <property type="entry name" value="RBD_domain_sf"/>
</dbReference>
<dbReference type="AlphaFoldDB" id="A0AA86T0F0"/>
<evidence type="ECO:0008006" key="3">
    <source>
        <dbReference type="Google" id="ProtNLM"/>
    </source>
</evidence>
<dbReference type="EMBL" id="OY731401">
    <property type="protein sequence ID" value="CAJ1947021.1"/>
    <property type="molecule type" value="Genomic_DNA"/>
</dbReference>
<dbReference type="SUPFAM" id="SSF54928">
    <property type="entry name" value="RNA-binding domain, RBD"/>
    <property type="match status" value="1"/>
</dbReference>
<accession>A0AA86T0F0</accession>
<evidence type="ECO:0000313" key="1">
    <source>
        <dbReference type="EMBL" id="CAJ1947021.1"/>
    </source>
</evidence>
<dbReference type="PANTHER" id="PTHR15592">
    <property type="entry name" value="MATRIN 3/NUCLEAR PROTEIN 220-RELATED"/>
    <property type="match status" value="1"/>
</dbReference>